<gene>
    <name evidence="2" type="ORF">JHL22_02380</name>
</gene>
<dbReference type="EMBL" id="JAENGP010000002">
    <property type="protein sequence ID" value="MBK1780059.1"/>
    <property type="molecule type" value="Genomic_DNA"/>
</dbReference>
<keyword evidence="1" id="KW-0472">Membrane</keyword>
<evidence type="ECO:0008006" key="4">
    <source>
        <dbReference type="Google" id="ProtNLM"/>
    </source>
</evidence>
<accession>A0ABS1EBU6</accession>
<comment type="caution">
    <text evidence="2">The sequence shown here is derived from an EMBL/GenBank/DDBJ whole genome shotgun (WGS) entry which is preliminary data.</text>
</comment>
<feature type="transmembrane region" description="Helical" evidence="1">
    <location>
        <begin position="83"/>
        <end position="105"/>
    </location>
</feature>
<name>A0ABS1EBU6_9BURK</name>
<feature type="transmembrane region" description="Helical" evidence="1">
    <location>
        <begin position="20"/>
        <end position="38"/>
    </location>
</feature>
<organism evidence="2 3">
    <name type="scientific">Advenella mandrilli</name>
    <dbReference type="NCBI Taxonomy" id="2800330"/>
    <lineage>
        <taxon>Bacteria</taxon>
        <taxon>Pseudomonadati</taxon>
        <taxon>Pseudomonadota</taxon>
        <taxon>Betaproteobacteria</taxon>
        <taxon>Burkholderiales</taxon>
        <taxon>Alcaligenaceae</taxon>
    </lineage>
</organism>
<sequence>MTELLLGLNILYEWFLLSPVLPTVMAILLIVAYVWAVARKPLNWKGSWPLSWKVGLLVAIAAFFGVPLWVDSSVTELNYLPDWLFNTSMAIGIGAYGALLVWPLLGMKRKA</sequence>
<reference evidence="2 3" key="1">
    <citation type="submission" date="2020-12" db="EMBL/GenBank/DDBJ databases">
        <authorList>
            <person name="Lu T."/>
            <person name="Wang Q."/>
            <person name="Han X."/>
        </authorList>
    </citation>
    <scope>NUCLEOTIDE SEQUENCE [LARGE SCALE GENOMIC DNA]</scope>
    <source>
        <strain evidence="2 3">WQ 585</strain>
    </source>
</reference>
<proteinExistence type="predicted"/>
<feature type="transmembrane region" description="Helical" evidence="1">
    <location>
        <begin position="50"/>
        <end position="71"/>
    </location>
</feature>
<evidence type="ECO:0000313" key="3">
    <source>
        <dbReference type="Proteomes" id="UP000635316"/>
    </source>
</evidence>
<dbReference type="RefSeq" id="WP_200233427.1">
    <property type="nucleotide sequence ID" value="NZ_JAENGP010000002.1"/>
</dbReference>
<keyword evidence="1" id="KW-1133">Transmembrane helix</keyword>
<protein>
    <recommendedName>
        <fullName evidence="4">Transmembrane protein</fullName>
    </recommendedName>
</protein>
<evidence type="ECO:0000256" key="1">
    <source>
        <dbReference type="SAM" id="Phobius"/>
    </source>
</evidence>
<evidence type="ECO:0000313" key="2">
    <source>
        <dbReference type="EMBL" id="MBK1780059.1"/>
    </source>
</evidence>
<keyword evidence="3" id="KW-1185">Reference proteome</keyword>
<dbReference type="Proteomes" id="UP000635316">
    <property type="component" value="Unassembled WGS sequence"/>
</dbReference>
<keyword evidence="1" id="KW-0812">Transmembrane</keyword>